<evidence type="ECO:0000256" key="1">
    <source>
        <dbReference type="ARBA" id="ARBA00004141"/>
    </source>
</evidence>
<dbReference type="PROSITE" id="PS50297">
    <property type="entry name" value="ANK_REP_REGION"/>
    <property type="match status" value="2"/>
</dbReference>
<dbReference type="EMBL" id="VIEB01000359">
    <property type="protein sequence ID" value="TQD93741.1"/>
    <property type="molecule type" value="Genomic_DNA"/>
</dbReference>
<reference evidence="11 12" key="1">
    <citation type="journal article" date="2019" name="G3 (Bethesda)">
        <title>Sequencing of a Wild Apple (Malus baccata) Genome Unravels the Differences Between Cultivated and Wild Apple Species Regarding Disease Resistance and Cold Tolerance.</title>
        <authorList>
            <person name="Chen X."/>
        </authorList>
    </citation>
    <scope>NUCLEOTIDE SEQUENCE [LARGE SCALE GENOMIC DNA]</scope>
    <source>
        <strain evidence="12">cv. Shandingzi</strain>
        <tissue evidence="11">Leaves</tissue>
    </source>
</reference>
<gene>
    <name evidence="11" type="ORF">C1H46_020640</name>
</gene>
<evidence type="ECO:0000256" key="4">
    <source>
        <dbReference type="ARBA" id="ARBA00022989"/>
    </source>
</evidence>
<keyword evidence="3" id="KW-0677">Repeat</keyword>
<dbReference type="STRING" id="106549.A0A540M4S5"/>
<dbReference type="PROSITE" id="PS50088">
    <property type="entry name" value="ANK_REPEAT"/>
    <property type="match status" value="2"/>
</dbReference>
<dbReference type="PANTHER" id="PTHR24186:SF37">
    <property type="entry name" value="PGG DOMAIN-CONTAINING PROTEIN"/>
    <property type="match status" value="1"/>
</dbReference>
<dbReference type="Pfam" id="PF12796">
    <property type="entry name" value="Ank_2"/>
    <property type="match status" value="2"/>
</dbReference>
<dbReference type="AlphaFoldDB" id="A0A540M4S5"/>
<comment type="caution">
    <text evidence="11">The sequence shown here is derived from an EMBL/GenBank/DDBJ whole genome shotgun (WGS) entry which is preliminary data.</text>
</comment>
<feature type="compositionally biased region" description="Polar residues" evidence="8">
    <location>
        <begin position="224"/>
        <end position="239"/>
    </location>
</feature>
<sequence length="472" mass="52622">MQTGKTETPLHVSALHGHAEFTKALCSINPKLVEWVDADGRTPLHLASAQGHKETVEVLLSMDAGVCLRCDEKGRIPLHYAAMRGKFEVVQKLIDKKPYSIYVKLENRSKETVLHLCIIHNQLECLKLLVERDDKNGEFLNSTAGCDGGVTILHLALMLRQIKTIRYLVSVEAIRAEATGVNGMSLSMLNILEYSSVAREDFSRSLEIQQILMDAGLIRRQNNENDNPNSAVVSPNPRVQQEEAAAPSEKGSKPARRCWTKFMKWLRYPSNWVVETRGMLMIVATMISTMTFQAAVNPPGGVWQNTETNSTTNSIIHRAGTAVLSYGTDDFNYFPIFLTSNTISFLASMSVTLLLVSGFPLHNRFCTWLLSMSMCLALISLAQTYLFSLLMIVSGTPENITSHLNVISILTCNVLLGIVGILDIIRFLIWLTNRLRPMYLRSKSCLKNMITTGTFSCNDATRFEENDSPAVV</sequence>
<keyword evidence="4 9" id="KW-1133">Transmembrane helix</keyword>
<accession>A0A540M4S5</accession>
<organism evidence="11 12">
    <name type="scientific">Malus baccata</name>
    <name type="common">Siberian crab apple</name>
    <name type="synonym">Pyrus baccata</name>
    <dbReference type="NCBI Taxonomy" id="106549"/>
    <lineage>
        <taxon>Eukaryota</taxon>
        <taxon>Viridiplantae</taxon>
        <taxon>Streptophyta</taxon>
        <taxon>Embryophyta</taxon>
        <taxon>Tracheophyta</taxon>
        <taxon>Spermatophyta</taxon>
        <taxon>Magnoliopsida</taxon>
        <taxon>eudicotyledons</taxon>
        <taxon>Gunneridae</taxon>
        <taxon>Pentapetalae</taxon>
        <taxon>rosids</taxon>
        <taxon>fabids</taxon>
        <taxon>Rosales</taxon>
        <taxon>Rosaceae</taxon>
        <taxon>Amygdaloideae</taxon>
        <taxon>Maleae</taxon>
        <taxon>Malus</taxon>
    </lineage>
</organism>
<feature type="transmembrane region" description="Helical" evidence="9">
    <location>
        <begin position="333"/>
        <end position="356"/>
    </location>
</feature>
<evidence type="ECO:0000256" key="6">
    <source>
        <dbReference type="ARBA" id="ARBA00023136"/>
    </source>
</evidence>
<evidence type="ECO:0000256" key="3">
    <source>
        <dbReference type="ARBA" id="ARBA00022737"/>
    </source>
</evidence>
<feature type="repeat" description="ANK" evidence="7">
    <location>
        <begin position="73"/>
        <end position="96"/>
    </location>
</feature>
<dbReference type="SMART" id="SM00248">
    <property type="entry name" value="ANK"/>
    <property type="match status" value="5"/>
</dbReference>
<evidence type="ECO:0000259" key="10">
    <source>
        <dbReference type="Pfam" id="PF13962"/>
    </source>
</evidence>
<dbReference type="SUPFAM" id="SSF48403">
    <property type="entry name" value="Ankyrin repeat"/>
    <property type="match status" value="1"/>
</dbReference>
<dbReference type="Proteomes" id="UP000315295">
    <property type="component" value="Unassembled WGS sequence"/>
</dbReference>
<evidence type="ECO:0000256" key="2">
    <source>
        <dbReference type="ARBA" id="ARBA00022692"/>
    </source>
</evidence>
<comment type="subcellular location">
    <subcellularLocation>
        <location evidence="1">Membrane</location>
        <topology evidence="1">Multi-pass membrane protein</topology>
    </subcellularLocation>
</comment>
<evidence type="ECO:0000256" key="8">
    <source>
        <dbReference type="SAM" id="MobiDB-lite"/>
    </source>
</evidence>
<dbReference type="InterPro" id="IPR036770">
    <property type="entry name" value="Ankyrin_rpt-contain_sf"/>
</dbReference>
<evidence type="ECO:0000313" key="12">
    <source>
        <dbReference type="Proteomes" id="UP000315295"/>
    </source>
</evidence>
<evidence type="ECO:0000256" key="5">
    <source>
        <dbReference type="ARBA" id="ARBA00023043"/>
    </source>
</evidence>
<feature type="region of interest" description="Disordered" evidence="8">
    <location>
        <begin position="222"/>
        <end position="252"/>
    </location>
</feature>
<dbReference type="InterPro" id="IPR026961">
    <property type="entry name" value="PGG_dom"/>
</dbReference>
<dbReference type="InterPro" id="IPR002110">
    <property type="entry name" value="Ankyrin_rpt"/>
</dbReference>
<keyword evidence="12" id="KW-1185">Reference proteome</keyword>
<evidence type="ECO:0000313" key="11">
    <source>
        <dbReference type="EMBL" id="TQD93741.1"/>
    </source>
</evidence>
<evidence type="ECO:0000256" key="9">
    <source>
        <dbReference type="SAM" id="Phobius"/>
    </source>
</evidence>
<feature type="transmembrane region" description="Helical" evidence="9">
    <location>
        <begin position="278"/>
        <end position="296"/>
    </location>
</feature>
<feature type="repeat" description="ANK" evidence="7">
    <location>
        <begin position="39"/>
        <end position="71"/>
    </location>
</feature>
<evidence type="ECO:0000256" key="7">
    <source>
        <dbReference type="PROSITE-ProRule" id="PRU00023"/>
    </source>
</evidence>
<protein>
    <recommendedName>
        <fullName evidence="10">PGG domain-containing protein</fullName>
    </recommendedName>
</protein>
<feature type="transmembrane region" description="Helical" evidence="9">
    <location>
        <begin position="406"/>
        <end position="431"/>
    </location>
</feature>
<feature type="domain" description="PGG" evidence="10">
    <location>
        <begin position="271"/>
        <end position="390"/>
    </location>
</feature>
<keyword evidence="6 9" id="KW-0472">Membrane</keyword>
<feature type="transmembrane region" description="Helical" evidence="9">
    <location>
        <begin position="368"/>
        <end position="394"/>
    </location>
</feature>
<dbReference type="Gene3D" id="1.25.40.20">
    <property type="entry name" value="Ankyrin repeat-containing domain"/>
    <property type="match status" value="1"/>
</dbReference>
<name>A0A540M4S5_MALBA</name>
<dbReference type="PANTHER" id="PTHR24186">
    <property type="entry name" value="PROTEIN PHOSPHATASE 1 REGULATORY SUBUNIT"/>
    <property type="match status" value="1"/>
</dbReference>
<proteinExistence type="predicted"/>
<dbReference type="GO" id="GO:0005886">
    <property type="term" value="C:plasma membrane"/>
    <property type="evidence" value="ECO:0007669"/>
    <property type="project" value="TreeGrafter"/>
</dbReference>
<keyword evidence="5 7" id="KW-0040">ANK repeat</keyword>
<keyword evidence="2 9" id="KW-0812">Transmembrane</keyword>
<dbReference type="Pfam" id="PF13962">
    <property type="entry name" value="PGG"/>
    <property type="match status" value="1"/>
</dbReference>